<organism evidence="8 9">
    <name type="scientific">Nibricoccus aquaticus</name>
    <dbReference type="NCBI Taxonomy" id="2576891"/>
    <lineage>
        <taxon>Bacteria</taxon>
        <taxon>Pseudomonadati</taxon>
        <taxon>Verrucomicrobiota</taxon>
        <taxon>Opitutia</taxon>
        <taxon>Opitutales</taxon>
        <taxon>Opitutaceae</taxon>
        <taxon>Nibricoccus</taxon>
    </lineage>
</organism>
<proteinExistence type="inferred from homology"/>
<dbReference type="InterPro" id="IPR001787">
    <property type="entry name" value="Ribosomal_bL21"/>
</dbReference>
<keyword evidence="5 6" id="KW-0687">Ribonucleoprotein</keyword>
<dbReference type="EMBL" id="CP023344">
    <property type="protein sequence ID" value="ATC62799.1"/>
    <property type="molecule type" value="Genomic_DNA"/>
</dbReference>
<dbReference type="InterPro" id="IPR036164">
    <property type="entry name" value="bL21-like_sf"/>
</dbReference>
<dbReference type="GO" id="GO:0005840">
    <property type="term" value="C:ribosome"/>
    <property type="evidence" value="ECO:0007669"/>
    <property type="project" value="UniProtKB-KW"/>
</dbReference>
<dbReference type="GO" id="GO:1990904">
    <property type="term" value="C:ribonucleoprotein complex"/>
    <property type="evidence" value="ECO:0007669"/>
    <property type="project" value="UniProtKB-KW"/>
</dbReference>
<evidence type="ECO:0000256" key="3">
    <source>
        <dbReference type="ARBA" id="ARBA00022884"/>
    </source>
</evidence>
<dbReference type="GO" id="GO:0006412">
    <property type="term" value="P:translation"/>
    <property type="evidence" value="ECO:0007669"/>
    <property type="project" value="UniProtKB-UniRule"/>
</dbReference>
<name>A0A290Q2C8_9BACT</name>
<keyword evidence="9" id="KW-1185">Reference proteome</keyword>
<evidence type="ECO:0000313" key="8">
    <source>
        <dbReference type="EMBL" id="ATC62799.1"/>
    </source>
</evidence>
<evidence type="ECO:0000256" key="2">
    <source>
        <dbReference type="ARBA" id="ARBA00022730"/>
    </source>
</evidence>
<dbReference type="InterPro" id="IPR018258">
    <property type="entry name" value="Ribosomal_bL21_CS"/>
</dbReference>
<protein>
    <recommendedName>
        <fullName evidence="6">Large ribosomal subunit protein bL21</fullName>
    </recommendedName>
</protein>
<evidence type="ECO:0000256" key="4">
    <source>
        <dbReference type="ARBA" id="ARBA00022980"/>
    </source>
</evidence>
<reference evidence="8 9" key="1">
    <citation type="submission" date="2017-09" db="EMBL/GenBank/DDBJ databases">
        <title>Complete genome sequence of Verrucomicrobial strain HZ-65, isolated from freshwater.</title>
        <authorList>
            <person name="Choi A."/>
        </authorList>
    </citation>
    <scope>NUCLEOTIDE SEQUENCE [LARGE SCALE GENOMIC DNA]</scope>
    <source>
        <strain evidence="8 9">HZ-65</strain>
    </source>
</reference>
<dbReference type="InterPro" id="IPR028909">
    <property type="entry name" value="bL21-like"/>
</dbReference>
<evidence type="ECO:0000256" key="1">
    <source>
        <dbReference type="ARBA" id="ARBA00008563"/>
    </source>
</evidence>
<sequence length="104" mass="11382">MKATIKTQGQQFAVSEGDILIVNRYPNSEAGSSVQINEVLSVGEGESFRVGAPLLNGASVTATILENKRSKKIVVFKKKKRKGMERKQGHRQDLSVIKIQSINA</sequence>
<keyword evidence="4 6" id="KW-0689">Ribosomal protein</keyword>
<evidence type="ECO:0000256" key="5">
    <source>
        <dbReference type="ARBA" id="ARBA00023274"/>
    </source>
</evidence>
<dbReference type="OrthoDB" id="9813334at2"/>
<comment type="subunit">
    <text evidence="6">Part of the 50S ribosomal subunit. Contacts protein L20.</text>
</comment>
<dbReference type="PANTHER" id="PTHR21349:SF0">
    <property type="entry name" value="LARGE RIBOSOMAL SUBUNIT PROTEIN BL21M"/>
    <property type="match status" value="1"/>
</dbReference>
<dbReference type="HAMAP" id="MF_01363">
    <property type="entry name" value="Ribosomal_bL21"/>
    <property type="match status" value="1"/>
</dbReference>
<gene>
    <name evidence="6 8" type="primary">rplU</name>
    <name evidence="8" type="ORF">CMV30_01800</name>
</gene>
<dbReference type="RefSeq" id="WP_096054434.1">
    <property type="nucleotide sequence ID" value="NZ_CP023344.1"/>
</dbReference>
<dbReference type="NCBIfam" id="TIGR00061">
    <property type="entry name" value="L21"/>
    <property type="match status" value="1"/>
</dbReference>
<evidence type="ECO:0000256" key="7">
    <source>
        <dbReference type="RuleBase" id="RU000562"/>
    </source>
</evidence>
<keyword evidence="2 6" id="KW-0699">rRNA-binding</keyword>
<evidence type="ECO:0000313" key="9">
    <source>
        <dbReference type="Proteomes" id="UP000217265"/>
    </source>
</evidence>
<dbReference type="PANTHER" id="PTHR21349">
    <property type="entry name" value="50S RIBOSOMAL PROTEIN L21"/>
    <property type="match status" value="1"/>
</dbReference>
<dbReference type="GO" id="GO:0005737">
    <property type="term" value="C:cytoplasm"/>
    <property type="evidence" value="ECO:0007669"/>
    <property type="project" value="UniProtKB-ARBA"/>
</dbReference>
<dbReference type="AlphaFoldDB" id="A0A290Q2C8"/>
<dbReference type="KEGG" id="vbh:CMV30_01800"/>
<dbReference type="Proteomes" id="UP000217265">
    <property type="component" value="Chromosome"/>
</dbReference>
<dbReference type="Pfam" id="PF00829">
    <property type="entry name" value="Ribosomal_L21p"/>
    <property type="match status" value="1"/>
</dbReference>
<comment type="function">
    <text evidence="6 7">This protein binds to 23S rRNA in the presence of protein L20.</text>
</comment>
<dbReference type="GO" id="GO:0019843">
    <property type="term" value="F:rRNA binding"/>
    <property type="evidence" value="ECO:0007669"/>
    <property type="project" value="UniProtKB-UniRule"/>
</dbReference>
<dbReference type="PROSITE" id="PS01169">
    <property type="entry name" value="RIBOSOMAL_L21"/>
    <property type="match status" value="1"/>
</dbReference>
<keyword evidence="3 6" id="KW-0694">RNA-binding</keyword>
<dbReference type="SUPFAM" id="SSF141091">
    <property type="entry name" value="L21p-like"/>
    <property type="match status" value="1"/>
</dbReference>
<dbReference type="GO" id="GO:0003735">
    <property type="term" value="F:structural constituent of ribosome"/>
    <property type="evidence" value="ECO:0007669"/>
    <property type="project" value="InterPro"/>
</dbReference>
<accession>A0A290Q2C8</accession>
<comment type="similarity">
    <text evidence="1 6 7">Belongs to the bacterial ribosomal protein bL21 family.</text>
</comment>
<evidence type="ECO:0000256" key="6">
    <source>
        <dbReference type="HAMAP-Rule" id="MF_01363"/>
    </source>
</evidence>